<feature type="domain" description="CBS" evidence="18">
    <location>
        <begin position="297"/>
        <end position="359"/>
    </location>
</feature>
<dbReference type="InterPro" id="IPR000644">
    <property type="entry name" value="CBS_dom"/>
</dbReference>
<evidence type="ECO:0000256" key="7">
    <source>
        <dbReference type="ARBA" id="ARBA00022737"/>
    </source>
</evidence>
<name>A0A0R3LHQ7_9BRAD</name>
<comment type="subcellular location">
    <subcellularLocation>
        <location evidence="1 14">Cell membrane</location>
        <topology evidence="1 14">Multi-pass membrane protein</topology>
    </subcellularLocation>
</comment>
<keyword evidence="10 14" id="KW-1133">Transmembrane helix</keyword>
<dbReference type="OrthoDB" id="9781963at2"/>
<organism evidence="19 20">
    <name type="scientific">Bradyrhizobium jicamae</name>
    <dbReference type="NCBI Taxonomy" id="280332"/>
    <lineage>
        <taxon>Bacteria</taxon>
        <taxon>Pseudomonadati</taxon>
        <taxon>Pseudomonadota</taxon>
        <taxon>Alphaproteobacteria</taxon>
        <taxon>Hyphomicrobiales</taxon>
        <taxon>Nitrobacteraceae</taxon>
        <taxon>Bradyrhizobium</taxon>
    </lineage>
</organism>
<dbReference type="STRING" id="280332.CQ12_00670"/>
<evidence type="ECO:0000256" key="5">
    <source>
        <dbReference type="ARBA" id="ARBA00022692"/>
    </source>
</evidence>
<dbReference type="PANTHER" id="PTHR39188:SF3">
    <property type="entry name" value="STAGE IV SPORULATION PROTEIN FB"/>
    <property type="match status" value="1"/>
</dbReference>
<evidence type="ECO:0000256" key="1">
    <source>
        <dbReference type="ARBA" id="ARBA00004651"/>
    </source>
</evidence>
<evidence type="ECO:0000256" key="10">
    <source>
        <dbReference type="ARBA" id="ARBA00022989"/>
    </source>
</evidence>
<keyword evidence="9 14" id="KW-0862">Zinc</keyword>
<dbReference type="Gene3D" id="3.10.580.10">
    <property type="entry name" value="CBS-domain"/>
    <property type="match status" value="1"/>
</dbReference>
<dbReference type="PROSITE" id="PS51371">
    <property type="entry name" value="CBS"/>
    <property type="match status" value="2"/>
</dbReference>
<accession>A0A0R3LHQ7</accession>
<feature type="active site" evidence="15">
    <location>
        <position position="59"/>
    </location>
</feature>
<dbReference type="GO" id="GO:0005886">
    <property type="term" value="C:plasma membrane"/>
    <property type="evidence" value="ECO:0007669"/>
    <property type="project" value="UniProtKB-SubCell"/>
</dbReference>
<keyword evidence="5 14" id="KW-0812">Transmembrane</keyword>
<evidence type="ECO:0000313" key="20">
    <source>
        <dbReference type="Proteomes" id="UP000050863"/>
    </source>
</evidence>
<feature type="transmembrane region" description="Helical" evidence="14">
    <location>
        <begin position="40"/>
        <end position="57"/>
    </location>
</feature>
<keyword evidence="6 14" id="KW-0479">Metal-binding</keyword>
<keyword evidence="11 14" id="KW-0482">Metalloprotease</keyword>
<feature type="transmembrane region" description="Helical" evidence="14">
    <location>
        <begin position="141"/>
        <end position="158"/>
    </location>
</feature>
<keyword evidence="3 14" id="KW-1003">Cell membrane</keyword>
<dbReference type="InterPro" id="IPR046342">
    <property type="entry name" value="CBS_dom_sf"/>
</dbReference>
<dbReference type="Pfam" id="PF00571">
    <property type="entry name" value="CBS"/>
    <property type="match status" value="2"/>
</dbReference>
<evidence type="ECO:0000256" key="16">
    <source>
        <dbReference type="PIRSR" id="PIRSR006404-2"/>
    </source>
</evidence>
<dbReference type="EMBL" id="LLXZ01000102">
    <property type="protein sequence ID" value="KRR07335.1"/>
    <property type="molecule type" value="Genomic_DNA"/>
</dbReference>
<evidence type="ECO:0000256" key="15">
    <source>
        <dbReference type="PIRSR" id="PIRSR006404-1"/>
    </source>
</evidence>
<comment type="caution">
    <text evidence="19">The sequence shown here is derived from an EMBL/GenBank/DDBJ whole genome shotgun (WGS) entry which is preliminary data.</text>
</comment>
<dbReference type="CDD" id="cd06164">
    <property type="entry name" value="S2P-M50_SpoIVFB_CBS"/>
    <property type="match status" value="1"/>
</dbReference>
<evidence type="ECO:0000256" key="9">
    <source>
        <dbReference type="ARBA" id="ARBA00022833"/>
    </source>
</evidence>
<evidence type="ECO:0000256" key="6">
    <source>
        <dbReference type="ARBA" id="ARBA00022723"/>
    </source>
</evidence>
<protein>
    <recommendedName>
        <fullName evidence="14">Zinc metalloprotease</fullName>
    </recommendedName>
</protein>
<feature type="binding site" evidence="16">
    <location>
        <position position="62"/>
    </location>
    <ligand>
        <name>Zn(2+)</name>
        <dbReference type="ChEBI" id="CHEBI:29105"/>
        <note>catalytic</note>
    </ligand>
</feature>
<evidence type="ECO:0000256" key="11">
    <source>
        <dbReference type="ARBA" id="ARBA00023049"/>
    </source>
</evidence>
<dbReference type="PANTHER" id="PTHR39188">
    <property type="entry name" value="MEMBRANE-ASSOCIATED ZINC METALLOPROTEASE M50B"/>
    <property type="match status" value="1"/>
</dbReference>
<gene>
    <name evidence="19" type="ORF">CQ12_00670</name>
</gene>
<feature type="transmembrane region" description="Helical" evidence="14">
    <location>
        <begin position="7"/>
        <end position="28"/>
    </location>
</feature>
<keyword evidence="7" id="KW-0677">Repeat</keyword>
<dbReference type="SUPFAM" id="SSF54631">
    <property type="entry name" value="CBS-domain pair"/>
    <property type="match status" value="1"/>
</dbReference>
<dbReference type="InterPro" id="IPR008915">
    <property type="entry name" value="Peptidase_M50"/>
</dbReference>
<comment type="similarity">
    <text evidence="2 14">Belongs to the peptidase M50B family.</text>
</comment>
<dbReference type="GO" id="GO:0046872">
    <property type="term" value="F:metal ion binding"/>
    <property type="evidence" value="ECO:0007669"/>
    <property type="project" value="UniProtKB-UniRule"/>
</dbReference>
<dbReference type="SMART" id="SM00116">
    <property type="entry name" value="CBS"/>
    <property type="match status" value="2"/>
</dbReference>
<evidence type="ECO:0000256" key="8">
    <source>
        <dbReference type="ARBA" id="ARBA00022801"/>
    </source>
</evidence>
<dbReference type="GO" id="GO:0008237">
    <property type="term" value="F:metallopeptidase activity"/>
    <property type="evidence" value="ECO:0007669"/>
    <property type="project" value="UniProtKB-UniRule"/>
</dbReference>
<dbReference type="RefSeq" id="WP_057836352.1">
    <property type="nucleotide sequence ID" value="NZ_LLXZ01000102.1"/>
</dbReference>
<evidence type="ECO:0000313" key="19">
    <source>
        <dbReference type="EMBL" id="KRR07335.1"/>
    </source>
</evidence>
<evidence type="ECO:0000256" key="12">
    <source>
        <dbReference type="ARBA" id="ARBA00023122"/>
    </source>
</evidence>
<feature type="transmembrane region" description="Helical" evidence="14">
    <location>
        <begin position="98"/>
        <end position="121"/>
    </location>
</feature>
<evidence type="ECO:0000259" key="18">
    <source>
        <dbReference type="PROSITE" id="PS51371"/>
    </source>
</evidence>
<comment type="cofactor">
    <cofactor evidence="14 16">
        <name>Zn(2+)</name>
        <dbReference type="ChEBI" id="CHEBI:29105"/>
    </cofactor>
    <text evidence="14 16">Binds 1 zinc ion per subunit.</text>
</comment>
<dbReference type="PIRSF" id="PIRSF006404">
    <property type="entry name" value="UCP006404_Pept_M50_CBS"/>
    <property type="match status" value="1"/>
</dbReference>
<keyword evidence="8 14" id="KW-0378">Hydrolase</keyword>
<proteinExistence type="inferred from homology"/>
<evidence type="ECO:0000256" key="2">
    <source>
        <dbReference type="ARBA" id="ARBA00007931"/>
    </source>
</evidence>
<feature type="domain" description="CBS" evidence="18">
    <location>
        <begin position="238"/>
        <end position="294"/>
    </location>
</feature>
<evidence type="ECO:0000256" key="14">
    <source>
        <dbReference type="PIRNR" id="PIRNR006404"/>
    </source>
</evidence>
<dbReference type="Pfam" id="PF02163">
    <property type="entry name" value="Peptidase_M50"/>
    <property type="match status" value="2"/>
</dbReference>
<evidence type="ECO:0000256" key="4">
    <source>
        <dbReference type="ARBA" id="ARBA00022670"/>
    </source>
</evidence>
<reference evidence="19 20" key="1">
    <citation type="submission" date="2014-03" db="EMBL/GenBank/DDBJ databases">
        <title>Bradyrhizobium valentinum sp. nov., isolated from effective nodules of Lupinus mariae-josephae, a lupine endemic of basic-lime soils in Eastern Spain.</title>
        <authorList>
            <person name="Duran D."/>
            <person name="Rey L."/>
            <person name="Navarro A."/>
            <person name="Busquets A."/>
            <person name="Imperial J."/>
            <person name="Ruiz-Argueso T."/>
        </authorList>
    </citation>
    <scope>NUCLEOTIDE SEQUENCE [LARGE SCALE GENOMIC DNA]</scope>
    <source>
        <strain evidence="19 20">PAC68</strain>
    </source>
</reference>
<feature type="binding site" evidence="16">
    <location>
        <position position="161"/>
    </location>
    <ligand>
        <name>Zn(2+)</name>
        <dbReference type="ChEBI" id="CHEBI:29105"/>
        <note>catalytic</note>
    </ligand>
</feature>
<dbReference type="InterPro" id="IPR016483">
    <property type="entry name" value="UCP006404_Pept_M50_CBS"/>
</dbReference>
<dbReference type="Proteomes" id="UP000050863">
    <property type="component" value="Unassembled WGS sequence"/>
</dbReference>
<keyword evidence="13 14" id="KW-0472">Membrane</keyword>
<feature type="binding site" evidence="16">
    <location>
        <position position="58"/>
    </location>
    <ligand>
        <name>Zn(2+)</name>
        <dbReference type="ChEBI" id="CHEBI:29105"/>
        <note>catalytic</note>
    </ligand>
</feature>
<keyword evidence="4 14" id="KW-0645">Protease</keyword>
<sequence>MSWSLKLGSIAGTAVRIHITFILFLAWIFGASYVSGGPNVAWGSLLFMVLLFLCVLAHEFGHILTARAFGVLTPDVILLPIGGVARLERIPEKPLEEFLIAIAGPLVNVVIAFSLVLVTSATLDGGSLAAVESARVSMVDRLASVNLFLALFNLVPAFPMDGGRILRALLSARLGFVRATEIAAMIGQWVAFALGFVGLFGSPMLIFIAIFVYLAASSEAHMVALRSLSQGVPVDAAMMTQFAMLTPESRLDEAIELLLRTSQSEFPIVDHAQRPVGILSRADLIRALKELGPEARMKDTTLSPFPICNRRCTLEDALKLLQEKGAPAVGVLDGADRLVGLVSSETLGEMLMIAGAMPPGYRLGSGHRRAAA</sequence>
<evidence type="ECO:0000256" key="17">
    <source>
        <dbReference type="PROSITE-ProRule" id="PRU00703"/>
    </source>
</evidence>
<feature type="transmembrane region" description="Helical" evidence="14">
    <location>
        <begin position="196"/>
        <end position="216"/>
    </location>
</feature>
<dbReference type="GO" id="GO:0006508">
    <property type="term" value="P:proteolysis"/>
    <property type="evidence" value="ECO:0007669"/>
    <property type="project" value="UniProtKB-KW"/>
</dbReference>
<dbReference type="AlphaFoldDB" id="A0A0R3LHQ7"/>
<keyword evidence="12 17" id="KW-0129">CBS domain</keyword>
<keyword evidence="20" id="KW-1185">Reference proteome</keyword>
<evidence type="ECO:0000256" key="3">
    <source>
        <dbReference type="ARBA" id="ARBA00022475"/>
    </source>
</evidence>
<evidence type="ECO:0000256" key="13">
    <source>
        <dbReference type="ARBA" id="ARBA00023136"/>
    </source>
</evidence>